<dbReference type="Pfam" id="PF03703">
    <property type="entry name" value="bPH_2"/>
    <property type="match status" value="1"/>
</dbReference>
<dbReference type="InterPro" id="IPR005182">
    <property type="entry name" value="YdbS-like_PH"/>
</dbReference>
<dbReference type="EMBL" id="SOAW01000002">
    <property type="protein sequence ID" value="TDT31337.1"/>
    <property type="molecule type" value="Genomic_DNA"/>
</dbReference>
<dbReference type="AlphaFoldDB" id="A0A4R7J4T7"/>
<name>A0A4R7J4T7_9ACTN</name>
<feature type="transmembrane region" description="Helical" evidence="1">
    <location>
        <begin position="53"/>
        <end position="69"/>
    </location>
</feature>
<keyword evidence="1" id="KW-0812">Transmembrane</keyword>
<evidence type="ECO:0000259" key="2">
    <source>
        <dbReference type="Pfam" id="PF03703"/>
    </source>
</evidence>
<proteinExistence type="predicted"/>
<accession>A0A4R7J4T7</accession>
<dbReference type="Proteomes" id="UP000295371">
    <property type="component" value="Unassembled WGS sequence"/>
</dbReference>
<keyword evidence="4" id="KW-1185">Reference proteome</keyword>
<keyword evidence="1" id="KW-0472">Membrane</keyword>
<dbReference type="PANTHER" id="PTHR34473:SF3">
    <property type="entry name" value="TRANSMEMBRANE PROTEIN-RELATED"/>
    <property type="match status" value="1"/>
</dbReference>
<evidence type="ECO:0000313" key="4">
    <source>
        <dbReference type="Proteomes" id="UP000295371"/>
    </source>
</evidence>
<protein>
    <recommendedName>
        <fullName evidence="2">YdbS-like PH domain-containing protein</fullName>
    </recommendedName>
</protein>
<keyword evidence="1" id="KW-1133">Transmembrane helix</keyword>
<reference evidence="3 4" key="1">
    <citation type="submission" date="2019-03" db="EMBL/GenBank/DDBJ databases">
        <title>Genomic Encyclopedia of Archaeal and Bacterial Type Strains, Phase II (KMG-II): from individual species to whole genera.</title>
        <authorList>
            <person name="Goeker M."/>
        </authorList>
    </citation>
    <scope>NUCLEOTIDE SEQUENCE [LARGE SCALE GENOMIC DNA]</scope>
    <source>
        <strain evidence="3 4">DSM 24323</strain>
    </source>
</reference>
<evidence type="ECO:0000256" key="1">
    <source>
        <dbReference type="SAM" id="Phobius"/>
    </source>
</evidence>
<comment type="caution">
    <text evidence="3">The sequence shown here is derived from an EMBL/GenBank/DDBJ whole genome shotgun (WGS) entry which is preliminary data.</text>
</comment>
<feature type="domain" description="YdbS-like PH" evidence="2">
    <location>
        <begin position="77"/>
        <end position="153"/>
    </location>
</feature>
<evidence type="ECO:0000313" key="3">
    <source>
        <dbReference type="EMBL" id="TDT31337.1"/>
    </source>
</evidence>
<dbReference type="RefSeq" id="WP_133755627.1">
    <property type="nucleotide sequence ID" value="NZ_CP171129.1"/>
</dbReference>
<dbReference type="PANTHER" id="PTHR34473">
    <property type="entry name" value="UPF0699 TRANSMEMBRANE PROTEIN YDBS"/>
    <property type="match status" value="1"/>
</dbReference>
<feature type="transmembrane region" description="Helical" evidence="1">
    <location>
        <begin position="27"/>
        <end position="47"/>
    </location>
</feature>
<sequence>MTPDQLFAPPSVAWQRLSPRWATVRRIGAVISYTLLFAVPAVVLGLIFEPWVVAIPVVAWIAFLSWRLIRIGTLCASWGYAELDEDLYITRGLWFRRLTAVPYGRMQVVEVESGPIERAFGLARVKLVTASASTDAMIPGLPPERAAELRDRLTQRAETGSSGL</sequence>
<gene>
    <name evidence="3" type="ORF">CLV29_2755</name>
</gene>
<organism evidence="3 4">
    <name type="scientific">Naumannella halotolerans</name>
    <dbReference type="NCBI Taxonomy" id="993414"/>
    <lineage>
        <taxon>Bacteria</taxon>
        <taxon>Bacillati</taxon>
        <taxon>Actinomycetota</taxon>
        <taxon>Actinomycetes</taxon>
        <taxon>Propionibacteriales</taxon>
        <taxon>Propionibacteriaceae</taxon>
        <taxon>Naumannella</taxon>
    </lineage>
</organism>
<dbReference type="OrthoDB" id="7364633at2"/>